<dbReference type="Proteomes" id="UP000499080">
    <property type="component" value="Unassembled WGS sequence"/>
</dbReference>
<evidence type="ECO:0000313" key="1">
    <source>
        <dbReference type="EMBL" id="GBO13332.1"/>
    </source>
</evidence>
<accession>A0A4Y2UM78</accession>
<reference evidence="1 2" key="1">
    <citation type="journal article" date="2019" name="Sci. Rep.">
        <title>Orb-weaving spider Araneus ventricosus genome elucidates the spidroin gene catalogue.</title>
        <authorList>
            <person name="Kono N."/>
            <person name="Nakamura H."/>
            <person name="Ohtoshi R."/>
            <person name="Moran D.A.P."/>
            <person name="Shinohara A."/>
            <person name="Yoshida Y."/>
            <person name="Fujiwara M."/>
            <person name="Mori M."/>
            <person name="Tomita M."/>
            <person name="Arakawa K."/>
        </authorList>
    </citation>
    <scope>NUCLEOTIDE SEQUENCE [LARGE SCALE GENOMIC DNA]</scope>
</reference>
<organism evidence="1 2">
    <name type="scientific">Araneus ventricosus</name>
    <name type="common">Orbweaver spider</name>
    <name type="synonym">Epeira ventricosa</name>
    <dbReference type="NCBI Taxonomy" id="182803"/>
    <lineage>
        <taxon>Eukaryota</taxon>
        <taxon>Metazoa</taxon>
        <taxon>Ecdysozoa</taxon>
        <taxon>Arthropoda</taxon>
        <taxon>Chelicerata</taxon>
        <taxon>Arachnida</taxon>
        <taxon>Araneae</taxon>
        <taxon>Araneomorphae</taxon>
        <taxon>Entelegynae</taxon>
        <taxon>Araneoidea</taxon>
        <taxon>Araneidae</taxon>
        <taxon>Araneus</taxon>
    </lineage>
</organism>
<comment type="caution">
    <text evidence="1">The sequence shown here is derived from an EMBL/GenBank/DDBJ whole genome shotgun (WGS) entry which is preliminary data.</text>
</comment>
<dbReference type="EMBL" id="BGPR01037674">
    <property type="protein sequence ID" value="GBO13332.1"/>
    <property type="molecule type" value="Genomic_DNA"/>
</dbReference>
<sequence>MYNLPDGEEWRRDLRNCIENWEISHAGTKSKIGTVPVNPGLLVTLAYLSETRANLSILLSGQLSSQIIIAFEISDKVTSRCGKQIIKMSHAQGSHILSPFPQKRLHSDTLQKETPAIF</sequence>
<proteinExistence type="predicted"/>
<name>A0A4Y2UM78_ARAVE</name>
<protein>
    <submittedName>
        <fullName evidence="1">Uncharacterized protein</fullName>
    </submittedName>
</protein>
<dbReference type="AlphaFoldDB" id="A0A4Y2UM78"/>
<gene>
    <name evidence="1" type="ORF">AVEN_166218_1</name>
</gene>
<evidence type="ECO:0000313" key="2">
    <source>
        <dbReference type="Proteomes" id="UP000499080"/>
    </source>
</evidence>
<keyword evidence="2" id="KW-1185">Reference proteome</keyword>